<keyword evidence="5" id="KW-0732">Signal</keyword>
<evidence type="ECO:0000256" key="3">
    <source>
        <dbReference type="ARBA" id="ARBA00022448"/>
    </source>
</evidence>
<evidence type="ECO:0000256" key="5">
    <source>
        <dbReference type="ARBA" id="ARBA00022729"/>
    </source>
</evidence>
<organism evidence="7 8">
    <name type="scientific">Chelatococcus reniformis</name>
    <dbReference type="NCBI Taxonomy" id="1494448"/>
    <lineage>
        <taxon>Bacteria</taxon>
        <taxon>Pseudomonadati</taxon>
        <taxon>Pseudomonadota</taxon>
        <taxon>Alphaproteobacteria</taxon>
        <taxon>Hyphomicrobiales</taxon>
        <taxon>Chelatococcaceae</taxon>
        <taxon>Chelatococcus</taxon>
    </lineage>
</organism>
<keyword evidence="4" id="KW-0410">Iron transport</keyword>
<accession>A0A916UVP7</accession>
<dbReference type="InterPro" id="IPR051313">
    <property type="entry name" value="Bact_iron-sidero_bind"/>
</dbReference>
<sequence length="305" mass="31982">MSGAVRAGPTRRHCIAGLAGLTVCGGRAFAAASIAPRIAAPDWAAAESLLAVGVPPLAVADVDVYREWLPEISLPAGVVDLGSRAEPNLELLAALRPDRILISNWQRSLIDRFERIAPTQVLSIVAPPASPLDNAGAALADVAAPLGKAEDAQRYRTAFAAALAAGAGALADRKGMPVIVGVLHENGRQLYAYGPGSWVHEILLRLGLRNGLAVPTSRFGNALIAVAQLAATPEATLLYLDQGSRTRRAESALRDNTLWRGLPLVRAGRVRAIPAFYALGGLPSAWRCARLIRDALAEAPRSADG</sequence>
<comment type="similarity">
    <text evidence="2">Belongs to the bacterial solute-binding protein 8 family.</text>
</comment>
<dbReference type="PRINTS" id="PR01715">
    <property type="entry name" value="FERRIBNDNGPP"/>
</dbReference>
<dbReference type="AlphaFoldDB" id="A0A916UVP7"/>
<dbReference type="InterPro" id="IPR002491">
    <property type="entry name" value="ABC_transptr_periplasmic_BD"/>
</dbReference>
<evidence type="ECO:0000256" key="4">
    <source>
        <dbReference type="ARBA" id="ARBA00022496"/>
    </source>
</evidence>
<dbReference type="GO" id="GO:1901678">
    <property type="term" value="P:iron coordination entity transport"/>
    <property type="evidence" value="ECO:0007669"/>
    <property type="project" value="UniProtKB-ARBA"/>
</dbReference>
<comment type="subcellular location">
    <subcellularLocation>
        <location evidence="1">Cell envelope</location>
    </subcellularLocation>
</comment>
<feature type="domain" description="Fe/B12 periplasmic-binding" evidence="6">
    <location>
        <begin position="37"/>
        <end position="304"/>
    </location>
</feature>
<evidence type="ECO:0000256" key="1">
    <source>
        <dbReference type="ARBA" id="ARBA00004196"/>
    </source>
</evidence>
<dbReference type="SUPFAM" id="SSF53807">
    <property type="entry name" value="Helical backbone' metal receptor"/>
    <property type="match status" value="1"/>
</dbReference>
<gene>
    <name evidence="7" type="ORF">GCM10010994_53620</name>
</gene>
<dbReference type="PANTHER" id="PTHR30532:SF1">
    <property type="entry name" value="IRON(3+)-HYDROXAMATE-BINDING PROTEIN FHUD"/>
    <property type="match status" value="1"/>
</dbReference>
<dbReference type="PANTHER" id="PTHR30532">
    <property type="entry name" value="IRON III DICITRATE-BINDING PERIPLASMIC PROTEIN"/>
    <property type="match status" value="1"/>
</dbReference>
<keyword evidence="3" id="KW-0813">Transport</keyword>
<name>A0A916UVP7_9HYPH</name>
<dbReference type="GO" id="GO:0030288">
    <property type="term" value="C:outer membrane-bounded periplasmic space"/>
    <property type="evidence" value="ECO:0007669"/>
    <property type="project" value="TreeGrafter"/>
</dbReference>
<dbReference type="Pfam" id="PF01497">
    <property type="entry name" value="Peripla_BP_2"/>
    <property type="match status" value="1"/>
</dbReference>
<protein>
    <submittedName>
        <fullName evidence="7">ABC transporter substrate-binding protein</fullName>
    </submittedName>
</protein>
<dbReference type="EMBL" id="BMGG01000011">
    <property type="protein sequence ID" value="GGC88996.1"/>
    <property type="molecule type" value="Genomic_DNA"/>
</dbReference>
<evidence type="ECO:0000259" key="6">
    <source>
        <dbReference type="PROSITE" id="PS50983"/>
    </source>
</evidence>
<keyword evidence="4" id="KW-0408">Iron</keyword>
<dbReference type="PROSITE" id="PS50983">
    <property type="entry name" value="FE_B12_PBP"/>
    <property type="match status" value="1"/>
</dbReference>
<dbReference type="Proteomes" id="UP000637002">
    <property type="component" value="Unassembled WGS sequence"/>
</dbReference>
<comment type="caution">
    <text evidence="7">The sequence shown here is derived from an EMBL/GenBank/DDBJ whole genome shotgun (WGS) entry which is preliminary data.</text>
</comment>
<reference evidence="7" key="2">
    <citation type="submission" date="2020-09" db="EMBL/GenBank/DDBJ databases">
        <authorList>
            <person name="Sun Q."/>
            <person name="Zhou Y."/>
        </authorList>
    </citation>
    <scope>NUCLEOTIDE SEQUENCE</scope>
    <source>
        <strain evidence="7">CGMCC 1.12919</strain>
    </source>
</reference>
<evidence type="ECO:0000256" key="2">
    <source>
        <dbReference type="ARBA" id="ARBA00008814"/>
    </source>
</evidence>
<keyword evidence="4" id="KW-0406">Ion transport</keyword>
<evidence type="ECO:0000313" key="8">
    <source>
        <dbReference type="Proteomes" id="UP000637002"/>
    </source>
</evidence>
<reference evidence="7" key="1">
    <citation type="journal article" date="2014" name="Int. J. Syst. Evol. Microbiol.">
        <title>Complete genome sequence of Corynebacterium casei LMG S-19264T (=DSM 44701T), isolated from a smear-ripened cheese.</title>
        <authorList>
            <consortium name="US DOE Joint Genome Institute (JGI-PGF)"/>
            <person name="Walter F."/>
            <person name="Albersmeier A."/>
            <person name="Kalinowski J."/>
            <person name="Ruckert C."/>
        </authorList>
    </citation>
    <scope>NUCLEOTIDE SEQUENCE</scope>
    <source>
        <strain evidence="7">CGMCC 1.12919</strain>
    </source>
</reference>
<proteinExistence type="inferred from homology"/>
<evidence type="ECO:0000313" key="7">
    <source>
        <dbReference type="EMBL" id="GGC88996.1"/>
    </source>
</evidence>
<dbReference type="RefSeq" id="WP_188612252.1">
    <property type="nucleotide sequence ID" value="NZ_BMGG01000011.1"/>
</dbReference>
<dbReference type="Gene3D" id="3.40.50.1980">
    <property type="entry name" value="Nitrogenase molybdenum iron protein domain"/>
    <property type="match status" value="2"/>
</dbReference>
<keyword evidence="8" id="KW-1185">Reference proteome</keyword>